<sequence length="117" mass="12309">MFPAGRAGVALLLLRVAAATTLIVDGTANWASVTSLWILIVFLLPAFSLVVGLFTPYGSMLCCLIQFVVLLKTGGNNSFHLAMSILNSGAVALLGPGAYSVDARLFGRQLLSIPSRK</sequence>
<name>A0A7W8EBV8_9BACT</name>
<evidence type="ECO:0000256" key="1">
    <source>
        <dbReference type="SAM" id="Phobius"/>
    </source>
</evidence>
<keyword evidence="1" id="KW-1133">Transmembrane helix</keyword>
<keyword evidence="1" id="KW-0472">Membrane</keyword>
<protein>
    <submittedName>
        <fullName evidence="2">Putative membrane protein YphA (DoxX/SURF4 family)</fullName>
    </submittedName>
</protein>
<dbReference type="EMBL" id="JACHIO010000023">
    <property type="protein sequence ID" value="MBB5066046.1"/>
    <property type="molecule type" value="Genomic_DNA"/>
</dbReference>
<comment type="caution">
    <text evidence="2">The sequence shown here is derived from an EMBL/GenBank/DDBJ whole genome shotgun (WGS) entry which is preliminary data.</text>
</comment>
<accession>A0A7W8EBV8</accession>
<feature type="transmembrane region" description="Helical" evidence="1">
    <location>
        <begin position="35"/>
        <end position="67"/>
    </location>
</feature>
<dbReference type="AlphaFoldDB" id="A0A7W8EBV8"/>
<reference evidence="2 3" key="1">
    <citation type="submission" date="2020-08" db="EMBL/GenBank/DDBJ databases">
        <title>Genomic Encyclopedia of Type Strains, Phase IV (KMG-V): Genome sequencing to study the core and pangenomes of soil and plant-associated prokaryotes.</title>
        <authorList>
            <person name="Whitman W."/>
        </authorList>
    </citation>
    <scope>NUCLEOTIDE SEQUENCE [LARGE SCALE GENOMIC DNA]</scope>
    <source>
        <strain evidence="2 3">X5P3</strain>
    </source>
</reference>
<dbReference type="RefSeq" id="WP_184259264.1">
    <property type="nucleotide sequence ID" value="NZ_JACHIO010000023.1"/>
</dbReference>
<feature type="transmembrane region" description="Helical" evidence="1">
    <location>
        <begin position="79"/>
        <end position="99"/>
    </location>
</feature>
<dbReference type="Proteomes" id="UP000584867">
    <property type="component" value="Unassembled WGS sequence"/>
</dbReference>
<keyword evidence="1" id="KW-0812">Transmembrane</keyword>
<evidence type="ECO:0000313" key="3">
    <source>
        <dbReference type="Proteomes" id="UP000584867"/>
    </source>
</evidence>
<gene>
    <name evidence="2" type="ORF">HDF15_004418</name>
</gene>
<proteinExistence type="predicted"/>
<organism evidence="2 3">
    <name type="scientific">Granulicella mallensis</name>
    <dbReference type="NCBI Taxonomy" id="940614"/>
    <lineage>
        <taxon>Bacteria</taxon>
        <taxon>Pseudomonadati</taxon>
        <taxon>Acidobacteriota</taxon>
        <taxon>Terriglobia</taxon>
        <taxon>Terriglobales</taxon>
        <taxon>Acidobacteriaceae</taxon>
        <taxon>Granulicella</taxon>
    </lineage>
</organism>
<evidence type="ECO:0000313" key="2">
    <source>
        <dbReference type="EMBL" id="MBB5066046.1"/>
    </source>
</evidence>